<feature type="compositionally biased region" description="Basic and acidic residues" evidence="1">
    <location>
        <begin position="12"/>
        <end position="28"/>
    </location>
</feature>
<reference evidence="2" key="2">
    <citation type="journal article" date="2015" name="Data Brief">
        <title>Shoot transcriptome of the giant reed, Arundo donax.</title>
        <authorList>
            <person name="Barrero R.A."/>
            <person name="Guerrero F.D."/>
            <person name="Moolhuijzen P."/>
            <person name="Goolsby J.A."/>
            <person name="Tidwell J."/>
            <person name="Bellgard S.E."/>
            <person name="Bellgard M.I."/>
        </authorList>
    </citation>
    <scope>NUCLEOTIDE SEQUENCE</scope>
    <source>
        <tissue evidence="2">Shoot tissue taken approximately 20 cm above the soil surface</tissue>
    </source>
</reference>
<proteinExistence type="predicted"/>
<feature type="region of interest" description="Disordered" evidence="1">
    <location>
        <begin position="1"/>
        <end position="37"/>
    </location>
</feature>
<dbReference type="EMBL" id="GBRH01279491">
    <property type="protein sequence ID" value="JAD18404.1"/>
    <property type="molecule type" value="Transcribed_RNA"/>
</dbReference>
<sequence length="37" mass="4547">MVRFMVGSRCGGHKELKKKLMDEGDRRERRQGRTWRR</sequence>
<accession>A0A0A8XWL3</accession>
<evidence type="ECO:0000313" key="2">
    <source>
        <dbReference type="EMBL" id="JAD18404.1"/>
    </source>
</evidence>
<evidence type="ECO:0000256" key="1">
    <source>
        <dbReference type="SAM" id="MobiDB-lite"/>
    </source>
</evidence>
<organism evidence="2">
    <name type="scientific">Arundo donax</name>
    <name type="common">Giant reed</name>
    <name type="synonym">Donax arundinaceus</name>
    <dbReference type="NCBI Taxonomy" id="35708"/>
    <lineage>
        <taxon>Eukaryota</taxon>
        <taxon>Viridiplantae</taxon>
        <taxon>Streptophyta</taxon>
        <taxon>Embryophyta</taxon>
        <taxon>Tracheophyta</taxon>
        <taxon>Spermatophyta</taxon>
        <taxon>Magnoliopsida</taxon>
        <taxon>Liliopsida</taxon>
        <taxon>Poales</taxon>
        <taxon>Poaceae</taxon>
        <taxon>PACMAD clade</taxon>
        <taxon>Arundinoideae</taxon>
        <taxon>Arundineae</taxon>
        <taxon>Arundo</taxon>
    </lineage>
</organism>
<protein>
    <submittedName>
        <fullName evidence="2">Uncharacterized protein</fullName>
    </submittedName>
</protein>
<name>A0A0A8XWL3_ARUDO</name>
<dbReference type="AlphaFoldDB" id="A0A0A8XWL3"/>
<reference evidence="2" key="1">
    <citation type="submission" date="2014-09" db="EMBL/GenBank/DDBJ databases">
        <authorList>
            <person name="Magalhaes I.L.F."/>
            <person name="Oliveira U."/>
            <person name="Santos F.R."/>
            <person name="Vidigal T.H.D.A."/>
            <person name="Brescovit A.D."/>
            <person name="Santos A.J."/>
        </authorList>
    </citation>
    <scope>NUCLEOTIDE SEQUENCE</scope>
    <source>
        <tissue evidence="2">Shoot tissue taken approximately 20 cm above the soil surface</tissue>
    </source>
</reference>